<protein>
    <submittedName>
        <fullName evidence="1">Uncharacterized protein</fullName>
    </submittedName>
</protein>
<gene>
    <name evidence="1" type="ORF">HaLaN_16918</name>
</gene>
<keyword evidence="2" id="KW-1185">Reference proteome</keyword>
<proteinExistence type="predicted"/>
<dbReference type="EMBL" id="BLLF01001536">
    <property type="protein sequence ID" value="GFH19889.1"/>
    <property type="molecule type" value="Genomic_DNA"/>
</dbReference>
<organism evidence="1 2">
    <name type="scientific">Haematococcus lacustris</name>
    <name type="common">Green alga</name>
    <name type="synonym">Haematococcus pluvialis</name>
    <dbReference type="NCBI Taxonomy" id="44745"/>
    <lineage>
        <taxon>Eukaryota</taxon>
        <taxon>Viridiplantae</taxon>
        <taxon>Chlorophyta</taxon>
        <taxon>core chlorophytes</taxon>
        <taxon>Chlorophyceae</taxon>
        <taxon>CS clade</taxon>
        <taxon>Chlamydomonadales</taxon>
        <taxon>Haematococcaceae</taxon>
        <taxon>Haematococcus</taxon>
    </lineage>
</organism>
<accession>A0A699ZJY4</accession>
<dbReference type="Proteomes" id="UP000485058">
    <property type="component" value="Unassembled WGS sequence"/>
</dbReference>
<evidence type="ECO:0000313" key="2">
    <source>
        <dbReference type="Proteomes" id="UP000485058"/>
    </source>
</evidence>
<sequence length="195" mass="20169">MKAASRSAEAQTADLAGVAGALAQFNAVREKLPPDVLEALQAAGEGVTRAAAEVTAAEAALSAVHQVLLSRTKAAEEARQEALTALGHMQSFVRDLVGQYPHLQAASCAQLEGVTSSTLSNMEDVDEVFGWGDLGLGRTFSAAASSPATTLTTAAAMMGAMRFETHHELGLSSNRMFSGGLLGDLDDLMVFSAMA</sequence>
<reference evidence="1 2" key="1">
    <citation type="submission" date="2020-02" db="EMBL/GenBank/DDBJ databases">
        <title>Draft genome sequence of Haematococcus lacustris strain NIES-144.</title>
        <authorList>
            <person name="Morimoto D."/>
            <person name="Nakagawa S."/>
            <person name="Yoshida T."/>
            <person name="Sawayama S."/>
        </authorList>
    </citation>
    <scope>NUCLEOTIDE SEQUENCE [LARGE SCALE GENOMIC DNA]</scope>
    <source>
        <strain evidence="1 2">NIES-144</strain>
    </source>
</reference>
<evidence type="ECO:0000313" key="1">
    <source>
        <dbReference type="EMBL" id="GFH19889.1"/>
    </source>
</evidence>
<dbReference type="AlphaFoldDB" id="A0A699ZJY4"/>
<name>A0A699ZJY4_HAELA</name>
<comment type="caution">
    <text evidence="1">The sequence shown here is derived from an EMBL/GenBank/DDBJ whole genome shotgun (WGS) entry which is preliminary data.</text>
</comment>